<organism evidence="1">
    <name type="scientific">Planococcus citri</name>
    <name type="common">citrus mealybug</name>
    <dbReference type="NCBI Taxonomy" id="170843"/>
    <lineage>
        <taxon>Eukaryota</taxon>
        <taxon>Metazoa</taxon>
        <taxon>Ecdysozoa</taxon>
        <taxon>Arthropoda</taxon>
        <taxon>Hexapoda</taxon>
        <taxon>Insecta</taxon>
        <taxon>Pterygota</taxon>
        <taxon>Neoptera</taxon>
        <taxon>Paraneoptera</taxon>
        <taxon>Hemiptera</taxon>
        <taxon>Sternorrhyncha</taxon>
        <taxon>Coccoidea</taxon>
        <taxon>Pseudococcidae</taxon>
        <taxon>Planococcus</taxon>
    </lineage>
</organism>
<reference evidence="1" key="1">
    <citation type="journal article" date="2013" name="Cell">
        <title>Horizontal gene transfer from diverse bacteria to an insect genome enables a tripartite nested mealybug symbiosis.</title>
        <authorList>
            <person name="Husnik F."/>
            <person name="Nikoh N."/>
            <person name="Koga R."/>
            <person name="Ross L."/>
            <person name="Duncan R.P."/>
            <person name="Fujie M."/>
            <person name="Tanaka M."/>
            <person name="Satoh N."/>
            <person name="Bachtrog D."/>
            <person name="Wilson A.C."/>
            <person name="von Dohlen C.D."/>
            <person name="Fukatsu T."/>
            <person name="McCutcheon J.P."/>
        </authorList>
    </citation>
    <scope>NUCLEOTIDE SEQUENCE</scope>
</reference>
<name>S5NFD6_9HEMI</name>
<dbReference type="AlphaFoldDB" id="S5NFD6"/>
<dbReference type="GO" id="GO:0016874">
    <property type="term" value="F:ligase activity"/>
    <property type="evidence" value="ECO:0007669"/>
    <property type="project" value="UniProtKB-KW"/>
</dbReference>
<keyword evidence="1" id="KW-0436">Ligase</keyword>
<dbReference type="Gene3D" id="3.30.590.20">
    <property type="match status" value="1"/>
</dbReference>
<proteinExistence type="evidence at transcript level"/>
<dbReference type="SUPFAM" id="SSF55931">
    <property type="entry name" value="Glutamine synthetase/guanido kinase"/>
    <property type="match status" value="1"/>
</dbReference>
<evidence type="ECO:0000313" key="1">
    <source>
        <dbReference type="EMBL" id="AGR65724.1"/>
    </source>
</evidence>
<dbReference type="EMBL" id="KF021974">
    <property type="protein sequence ID" value="AGR65724.1"/>
    <property type="molecule type" value="mRNA"/>
</dbReference>
<reference evidence="1" key="2">
    <citation type="submission" date="2013-05" db="EMBL/GenBank/DDBJ databases">
        <authorList>
            <person name="McCutcheon J."/>
        </authorList>
    </citation>
    <scope>NUCLEOTIDE SEQUENCE</scope>
</reference>
<protein>
    <submittedName>
        <fullName evidence="1">Glutamate-cysteine ligase-like protein</fullName>
    </submittedName>
</protein>
<sequence length="296" mass="33483">MRGVLTNQIIKGIEIRTPPYSSINDAIDELLNIEKDLSICLAQCDLKLAIAAFNPVARKYKYEPPLNEWEISYREKNAGFLNADIALLTYGPDINISVPHLSDKDIITAVQKLNYYAPEIVVLTLNAPFYREKRWKGLSKRTFDRANFRPACKGYINRGNALNISCIHAAKIAAEHGRIEFKAFDATPSLPLLKSCSSLILGLIMDTSLCYKKQVRSAIDFQEVSIDPFANRKTKKIISKLLRAAQYALIENKLFQEAKEIDFLFYLLEEKMIPAYDAIRLNEKSGKMIHSGGFGK</sequence>
<accession>S5NFD6</accession>
<dbReference type="InterPro" id="IPR014746">
    <property type="entry name" value="Gln_synth/guanido_kin_cat_dom"/>
</dbReference>